<feature type="region of interest" description="Disordered" evidence="1">
    <location>
        <begin position="86"/>
        <end position="109"/>
    </location>
</feature>
<feature type="region of interest" description="Disordered" evidence="1">
    <location>
        <begin position="18"/>
        <end position="43"/>
    </location>
</feature>
<name>A0A2D3UPQ2_9PEZI</name>
<accession>A0A2D3UPQ2</accession>
<organism evidence="2 3">
    <name type="scientific">Ramularia collo-cygni</name>
    <dbReference type="NCBI Taxonomy" id="112498"/>
    <lineage>
        <taxon>Eukaryota</taxon>
        <taxon>Fungi</taxon>
        <taxon>Dikarya</taxon>
        <taxon>Ascomycota</taxon>
        <taxon>Pezizomycotina</taxon>
        <taxon>Dothideomycetes</taxon>
        <taxon>Dothideomycetidae</taxon>
        <taxon>Mycosphaerellales</taxon>
        <taxon>Mycosphaerellaceae</taxon>
        <taxon>Ramularia</taxon>
    </lineage>
</organism>
<sequence length="109" mass="11712">MYIYPSLLSGIIGGHHQHQHRIQDTQQLSNQNQTKTPNTTLSKWAAAETPPALAALALAPPVLANAALKGLSLSITYGLTKPCAPFPASHVRQPDNGMDNGCMEDKRNV</sequence>
<evidence type="ECO:0000313" key="3">
    <source>
        <dbReference type="Proteomes" id="UP000225277"/>
    </source>
</evidence>
<evidence type="ECO:0000256" key="1">
    <source>
        <dbReference type="SAM" id="MobiDB-lite"/>
    </source>
</evidence>
<gene>
    <name evidence="2" type="ORF">RCC_01818</name>
</gene>
<feature type="compositionally biased region" description="Polar residues" evidence="1">
    <location>
        <begin position="24"/>
        <end position="42"/>
    </location>
</feature>
<proteinExistence type="predicted"/>
<evidence type="ECO:0000313" key="2">
    <source>
        <dbReference type="EMBL" id="CZT15978.1"/>
    </source>
</evidence>
<protein>
    <submittedName>
        <fullName evidence="2">Uncharacterized protein</fullName>
    </submittedName>
</protein>
<dbReference type="GeneID" id="35597045"/>
<reference evidence="2 3" key="1">
    <citation type="submission" date="2016-03" db="EMBL/GenBank/DDBJ databases">
        <authorList>
            <person name="Ploux O."/>
        </authorList>
    </citation>
    <scope>NUCLEOTIDE SEQUENCE [LARGE SCALE GENOMIC DNA]</scope>
    <source>
        <strain evidence="2 3">URUG2</strain>
    </source>
</reference>
<dbReference type="AlphaFoldDB" id="A0A2D3UPQ2"/>
<dbReference type="Proteomes" id="UP000225277">
    <property type="component" value="Unassembled WGS sequence"/>
</dbReference>
<keyword evidence="3" id="KW-1185">Reference proteome</keyword>
<dbReference type="RefSeq" id="XP_023622871.1">
    <property type="nucleotide sequence ID" value="XM_023767103.1"/>
</dbReference>
<dbReference type="EMBL" id="FJUY01000002">
    <property type="protein sequence ID" value="CZT15978.1"/>
    <property type="molecule type" value="Genomic_DNA"/>
</dbReference>